<evidence type="ECO:0000313" key="15">
    <source>
        <dbReference type="EMBL" id="GLI37944.1"/>
    </source>
</evidence>
<dbReference type="InterPro" id="IPR055344">
    <property type="entry name" value="SecD_SecF_C_bact"/>
</dbReference>
<sequence>MQLIKNTKIDFIGMRKITFVISTIIAIVGIIGIVQVSRNAANMGIDFSGGTSVQLKFNQPVPLETARTLLARNSLKEAQLQEIKEGNRLLIKVGKTGMATGNVAEAINEAFKKEFPGNDFVVESSTEIGPSIGDKLKTDTLVAMGLSMVGIIIYVAWRFDFKFGVGAIVATLHDVLAMVALFYCMNKEINLLFVTAVLTIAGYSLTDTVVVFDRIRENLNKNLDGSLERLFNTSINEVLSRTVITSLTTFLAAISLYLFGGEVIHDFALALVAGVVIATYSSIFIASPIVAELENRRGSPVRLKESPVETP</sequence>
<dbReference type="Pfam" id="PF02355">
    <property type="entry name" value="SecD_SecF_C"/>
    <property type="match status" value="1"/>
</dbReference>
<comment type="caution">
    <text evidence="15">The sequence shown here is derived from an EMBL/GenBank/DDBJ whole genome shotgun (WGS) entry which is preliminary data.</text>
</comment>
<feature type="transmembrane region" description="Helical" evidence="13">
    <location>
        <begin position="191"/>
        <end position="212"/>
    </location>
</feature>
<gene>
    <name evidence="13 15" type="primary">secF</name>
    <name evidence="15" type="ORF">GHYDROH2_14450</name>
</gene>
<dbReference type="InterPro" id="IPR022645">
    <property type="entry name" value="SecD/SecF_bac"/>
</dbReference>
<comment type="subunit">
    <text evidence="13">Forms a complex with SecD. Part of the essential Sec protein translocation apparatus which comprises SecA, SecYEG and auxiliary proteins SecDF. Other proteins may also be involved.</text>
</comment>
<dbReference type="GO" id="GO:0043952">
    <property type="term" value="P:protein transport by the Sec complex"/>
    <property type="evidence" value="ECO:0007669"/>
    <property type="project" value="UniProtKB-UniRule"/>
</dbReference>
<dbReference type="InterPro" id="IPR022813">
    <property type="entry name" value="SecD/SecF_arch_bac"/>
</dbReference>
<keyword evidence="5 13" id="KW-0653">Protein transport</keyword>
<dbReference type="GO" id="GO:0015450">
    <property type="term" value="F:protein-transporting ATPase activity"/>
    <property type="evidence" value="ECO:0007669"/>
    <property type="project" value="InterPro"/>
</dbReference>
<organism evidence="15 16">
    <name type="scientific">Geobacter hydrogenophilus</name>
    <dbReference type="NCBI Taxonomy" id="40983"/>
    <lineage>
        <taxon>Bacteria</taxon>
        <taxon>Pseudomonadati</taxon>
        <taxon>Thermodesulfobacteriota</taxon>
        <taxon>Desulfuromonadia</taxon>
        <taxon>Geobacterales</taxon>
        <taxon>Geobacteraceae</taxon>
        <taxon>Geobacter</taxon>
    </lineage>
</organism>
<evidence type="ECO:0000256" key="4">
    <source>
        <dbReference type="ARBA" id="ARBA00022692"/>
    </source>
</evidence>
<evidence type="ECO:0000256" key="12">
    <source>
        <dbReference type="ARBA" id="ARBA00065973"/>
    </source>
</evidence>
<keyword evidence="16" id="KW-1185">Reference proteome</keyword>
<evidence type="ECO:0000256" key="7">
    <source>
        <dbReference type="ARBA" id="ARBA00023010"/>
    </source>
</evidence>
<evidence type="ECO:0000256" key="10">
    <source>
        <dbReference type="ARBA" id="ARBA00060856"/>
    </source>
</evidence>
<dbReference type="InterPro" id="IPR005665">
    <property type="entry name" value="SecF_bac"/>
</dbReference>
<dbReference type="InterPro" id="IPR022646">
    <property type="entry name" value="SecD/SecF_CS"/>
</dbReference>
<evidence type="ECO:0000256" key="5">
    <source>
        <dbReference type="ARBA" id="ARBA00022927"/>
    </source>
</evidence>
<keyword evidence="7 13" id="KW-0811">Translocation</keyword>
<evidence type="ECO:0000256" key="2">
    <source>
        <dbReference type="ARBA" id="ARBA00022448"/>
    </source>
</evidence>
<dbReference type="RefSeq" id="WP_214185573.1">
    <property type="nucleotide sequence ID" value="NZ_BSDS01000001.1"/>
</dbReference>
<evidence type="ECO:0000256" key="1">
    <source>
        <dbReference type="ARBA" id="ARBA00004651"/>
    </source>
</evidence>
<evidence type="ECO:0000313" key="16">
    <source>
        <dbReference type="Proteomes" id="UP001144352"/>
    </source>
</evidence>
<feature type="transmembrane region" description="Helical" evidence="13">
    <location>
        <begin position="267"/>
        <end position="291"/>
    </location>
</feature>
<evidence type="ECO:0000256" key="6">
    <source>
        <dbReference type="ARBA" id="ARBA00022989"/>
    </source>
</evidence>
<dbReference type="InterPro" id="IPR048634">
    <property type="entry name" value="SecD_SecF_C"/>
</dbReference>
<feature type="transmembrane region" description="Helical" evidence="13">
    <location>
        <begin position="238"/>
        <end position="260"/>
    </location>
</feature>
<comment type="subunit">
    <text evidence="12">Part of the essential Sec protein translocation apparatus which comprises SecA, SecYEG and auxiliary proteins SecDF-YajC and YidC.</text>
</comment>
<evidence type="ECO:0000256" key="3">
    <source>
        <dbReference type="ARBA" id="ARBA00022475"/>
    </source>
</evidence>
<dbReference type="AlphaFoldDB" id="A0A9W6G016"/>
<comment type="similarity">
    <text evidence="11">In the N-terminal section; belongs to the SecD/SecF family. SecD subfamily.</text>
</comment>
<dbReference type="EMBL" id="BSDS01000001">
    <property type="protein sequence ID" value="GLI37944.1"/>
    <property type="molecule type" value="Genomic_DNA"/>
</dbReference>
<dbReference type="Proteomes" id="UP001144352">
    <property type="component" value="Unassembled WGS sequence"/>
</dbReference>
<proteinExistence type="inferred from homology"/>
<dbReference type="NCBIfam" id="TIGR00966">
    <property type="entry name" value="transloc_SecF"/>
    <property type="match status" value="1"/>
</dbReference>
<dbReference type="FunFam" id="1.20.1640.10:FF:000024">
    <property type="entry name" value="Multifunctional fusion protein"/>
    <property type="match status" value="1"/>
</dbReference>
<protein>
    <recommendedName>
        <fullName evidence="13">Protein-export membrane protein SecF</fullName>
    </recommendedName>
</protein>
<evidence type="ECO:0000256" key="11">
    <source>
        <dbReference type="ARBA" id="ARBA00061053"/>
    </source>
</evidence>
<keyword evidence="2 13" id="KW-0813">Transport</keyword>
<dbReference type="GO" id="GO:0006605">
    <property type="term" value="P:protein targeting"/>
    <property type="evidence" value="ECO:0007669"/>
    <property type="project" value="UniProtKB-UniRule"/>
</dbReference>
<accession>A0A9W6G016</accession>
<dbReference type="GO" id="GO:0065002">
    <property type="term" value="P:intracellular protein transmembrane transport"/>
    <property type="evidence" value="ECO:0007669"/>
    <property type="project" value="UniProtKB-UniRule"/>
</dbReference>
<dbReference type="GO" id="GO:0005886">
    <property type="term" value="C:plasma membrane"/>
    <property type="evidence" value="ECO:0007669"/>
    <property type="project" value="UniProtKB-SubCell"/>
</dbReference>
<dbReference type="Pfam" id="PF07549">
    <property type="entry name" value="Sec_GG"/>
    <property type="match status" value="1"/>
</dbReference>
<comment type="similarity">
    <text evidence="10">In the C-terminal section; belongs to the SecD/SecF family. SecF subfamily.</text>
</comment>
<comment type="subcellular location">
    <subcellularLocation>
        <location evidence="1 13">Cell membrane</location>
        <topology evidence="1 13">Multi-pass membrane protein</topology>
    </subcellularLocation>
</comment>
<keyword evidence="4 13" id="KW-0812">Transmembrane</keyword>
<reference evidence="15" key="1">
    <citation type="submission" date="2022-12" db="EMBL/GenBank/DDBJ databases">
        <title>Reference genome sequencing for broad-spectrum identification of bacterial and archaeal isolates by mass spectrometry.</title>
        <authorList>
            <person name="Sekiguchi Y."/>
            <person name="Tourlousse D.M."/>
        </authorList>
    </citation>
    <scope>NUCLEOTIDE SEQUENCE</scope>
    <source>
        <strain evidence="15">H2</strain>
    </source>
</reference>
<evidence type="ECO:0000256" key="9">
    <source>
        <dbReference type="ARBA" id="ARBA00059018"/>
    </source>
</evidence>
<evidence type="ECO:0000259" key="14">
    <source>
        <dbReference type="Pfam" id="PF02355"/>
    </source>
</evidence>
<dbReference type="Gene3D" id="1.20.1640.10">
    <property type="entry name" value="Multidrug efflux transporter AcrB transmembrane domain"/>
    <property type="match status" value="1"/>
</dbReference>
<comment type="similarity">
    <text evidence="13">Belongs to the SecD/SecF family. SecF subfamily.</text>
</comment>
<keyword evidence="3 13" id="KW-1003">Cell membrane</keyword>
<evidence type="ECO:0000256" key="13">
    <source>
        <dbReference type="HAMAP-Rule" id="MF_01464"/>
    </source>
</evidence>
<feature type="transmembrane region" description="Helical" evidence="13">
    <location>
        <begin position="140"/>
        <end position="157"/>
    </location>
</feature>
<feature type="domain" description="Protein export membrane protein SecD/SecF C-terminal" evidence="14">
    <location>
        <begin position="119"/>
        <end position="295"/>
    </location>
</feature>
<dbReference type="NCBIfam" id="TIGR00916">
    <property type="entry name" value="2A0604s01"/>
    <property type="match status" value="1"/>
</dbReference>
<dbReference type="SUPFAM" id="SSF82866">
    <property type="entry name" value="Multidrug efflux transporter AcrB transmembrane domain"/>
    <property type="match status" value="1"/>
</dbReference>
<dbReference type="PANTHER" id="PTHR30081">
    <property type="entry name" value="PROTEIN-EXPORT MEMBRANE PROTEIN SEC"/>
    <property type="match status" value="1"/>
</dbReference>
<comment type="function">
    <text evidence="9 13">Part of the Sec protein translocase complex. Interacts with the SecYEG preprotein conducting channel. SecDF uses the proton motive force (PMF) to complete protein translocation after the ATP-dependent function of SecA.</text>
</comment>
<dbReference type="HAMAP" id="MF_01464_B">
    <property type="entry name" value="SecF_B"/>
    <property type="match status" value="1"/>
</dbReference>
<keyword evidence="6 13" id="KW-1133">Transmembrane helix</keyword>
<dbReference type="PANTHER" id="PTHR30081:SF8">
    <property type="entry name" value="PROTEIN TRANSLOCASE SUBUNIT SECF"/>
    <property type="match status" value="1"/>
</dbReference>
<name>A0A9W6G016_9BACT</name>
<keyword evidence="8 13" id="KW-0472">Membrane</keyword>
<feature type="transmembrane region" description="Helical" evidence="13">
    <location>
        <begin position="163"/>
        <end position="184"/>
    </location>
</feature>
<evidence type="ECO:0000256" key="8">
    <source>
        <dbReference type="ARBA" id="ARBA00023136"/>
    </source>
</evidence>
<feature type="transmembrane region" description="Helical" evidence="13">
    <location>
        <begin position="17"/>
        <end position="36"/>
    </location>
</feature>
<dbReference type="PRINTS" id="PR01755">
    <property type="entry name" value="SECFTRNLCASE"/>
</dbReference>